<dbReference type="EMBL" id="DF238115">
    <property type="protein sequence ID" value="GAQ92849.1"/>
    <property type="molecule type" value="Genomic_DNA"/>
</dbReference>
<organism evidence="1 2">
    <name type="scientific">Klebsormidium nitens</name>
    <name type="common">Green alga</name>
    <name type="synonym">Ulothrix nitens</name>
    <dbReference type="NCBI Taxonomy" id="105231"/>
    <lineage>
        <taxon>Eukaryota</taxon>
        <taxon>Viridiplantae</taxon>
        <taxon>Streptophyta</taxon>
        <taxon>Klebsormidiophyceae</taxon>
        <taxon>Klebsormidiales</taxon>
        <taxon>Klebsormidiaceae</taxon>
        <taxon>Klebsormidium</taxon>
    </lineage>
</organism>
<evidence type="ECO:0000313" key="1">
    <source>
        <dbReference type="EMBL" id="GAQ92849.1"/>
    </source>
</evidence>
<keyword evidence="2" id="KW-1185">Reference proteome</keyword>
<proteinExistence type="predicted"/>
<reference evidence="1 2" key="1">
    <citation type="journal article" date="2014" name="Nat. Commun.">
        <title>Klebsormidium flaccidum genome reveals primary factors for plant terrestrial adaptation.</title>
        <authorList>
            <person name="Hori K."/>
            <person name="Maruyama F."/>
            <person name="Fujisawa T."/>
            <person name="Togashi T."/>
            <person name="Yamamoto N."/>
            <person name="Seo M."/>
            <person name="Sato S."/>
            <person name="Yamada T."/>
            <person name="Mori H."/>
            <person name="Tajima N."/>
            <person name="Moriyama T."/>
            <person name="Ikeuchi M."/>
            <person name="Watanabe M."/>
            <person name="Wada H."/>
            <person name="Kobayashi K."/>
            <person name="Saito M."/>
            <person name="Masuda T."/>
            <person name="Sasaki-Sekimoto Y."/>
            <person name="Mashiguchi K."/>
            <person name="Awai K."/>
            <person name="Shimojima M."/>
            <person name="Masuda S."/>
            <person name="Iwai M."/>
            <person name="Nobusawa T."/>
            <person name="Narise T."/>
            <person name="Kondo S."/>
            <person name="Saito H."/>
            <person name="Sato R."/>
            <person name="Murakawa M."/>
            <person name="Ihara Y."/>
            <person name="Oshima-Yamada Y."/>
            <person name="Ohtaka K."/>
            <person name="Satoh M."/>
            <person name="Sonobe K."/>
            <person name="Ishii M."/>
            <person name="Ohtani R."/>
            <person name="Kanamori-Sato M."/>
            <person name="Honoki R."/>
            <person name="Miyazaki D."/>
            <person name="Mochizuki H."/>
            <person name="Umetsu J."/>
            <person name="Higashi K."/>
            <person name="Shibata D."/>
            <person name="Kamiya Y."/>
            <person name="Sato N."/>
            <person name="Nakamura Y."/>
            <person name="Tabata S."/>
            <person name="Ida S."/>
            <person name="Kurokawa K."/>
            <person name="Ohta H."/>
        </authorList>
    </citation>
    <scope>NUCLEOTIDE SEQUENCE [LARGE SCALE GENOMIC DNA]</scope>
    <source>
        <strain evidence="1 2">NIES-2285</strain>
    </source>
</reference>
<dbReference type="Proteomes" id="UP000054558">
    <property type="component" value="Unassembled WGS sequence"/>
</dbReference>
<sequence>MGGQQRVVTAEGASEVYAQAGAPAHIAAQGRQPQPVWVGGQLRVVAAGGDVHLGHGDSAGVAAQGPHLQTGRVGWQPQVKAARGATSVNLQSGEAVHAAEKGAHQAPSSEQGRFDTAVARMARSSEQRSAAQAAAWGPNGAMFTSALVYRPEAMLSPREKAGNQGGKGVAKICSKCDPEGRLGIMKAEHDCPFSLKNKKKRKRN</sequence>
<accession>A0A1Y1ITF9</accession>
<evidence type="ECO:0000313" key="2">
    <source>
        <dbReference type="Proteomes" id="UP000054558"/>
    </source>
</evidence>
<protein>
    <submittedName>
        <fullName evidence="1">Uncharacterized protein</fullName>
    </submittedName>
</protein>
<gene>
    <name evidence="1" type="ORF">KFL_011660030</name>
</gene>
<dbReference type="AlphaFoldDB" id="A0A1Y1ITF9"/>
<name>A0A1Y1ITF9_KLENI</name>